<dbReference type="PANTHER" id="PTHR47707:SF1">
    <property type="entry name" value="NUDIX HYDROLASE FAMILY PROTEIN"/>
    <property type="match status" value="1"/>
</dbReference>
<reference evidence="20 21" key="1">
    <citation type="journal article" date="2015" name="Genome Announc.">
        <title>Genome Sequence of 'Candidatus Thioglobus autotrophica' Strain EF1, a Chemoautotroph from the SUP05 Clade of Marine Gammaproteobacteria.</title>
        <authorList>
            <person name="Shah V."/>
            <person name="Morris R.M."/>
        </authorList>
    </citation>
    <scope>NUCLEOTIDE SEQUENCE [LARGE SCALE GENOMIC DNA]</scope>
    <source>
        <strain evidence="20 21">EF1</strain>
    </source>
</reference>
<dbReference type="Proteomes" id="UP000058020">
    <property type="component" value="Chromosome"/>
</dbReference>
<dbReference type="PROSITE" id="PS51462">
    <property type="entry name" value="NUDIX"/>
    <property type="match status" value="1"/>
</dbReference>
<evidence type="ECO:0000256" key="10">
    <source>
        <dbReference type="ARBA" id="ARBA00035861"/>
    </source>
</evidence>
<keyword evidence="9" id="KW-0234">DNA repair</keyword>
<dbReference type="GO" id="GO:0044715">
    <property type="term" value="F:8-oxo-dGDP phosphatase activity"/>
    <property type="evidence" value="ECO:0007669"/>
    <property type="project" value="TreeGrafter"/>
</dbReference>
<dbReference type="InterPro" id="IPR036206">
    <property type="entry name" value="ThiamineP_synth_sf"/>
</dbReference>
<evidence type="ECO:0000256" key="11">
    <source>
        <dbReference type="ARBA" id="ARBA00036904"/>
    </source>
</evidence>
<keyword evidence="8 18" id="KW-0460">Magnesium</keyword>
<dbReference type="Gene3D" id="3.20.20.70">
    <property type="entry name" value="Aldolase class I"/>
    <property type="match status" value="1"/>
</dbReference>
<protein>
    <recommendedName>
        <fullName evidence="13">8-oxo-dGTP diphosphatase</fullName>
        <ecNumber evidence="12">3.6.1.55</ecNumber>
    </recommendedName>
    <alternativeName>
        <fullName evidence="16">7,8-dihydro-8-oxoguanine-triphosphatase</fullName>
    </alternativeName>
    <alternativeName>
        <fullName evidence="15">Mutator protein MutT</fullName>
    </alternativeName>
    <alternativeName>
        <fullName evidence="14">dGTP pyrophosphohydrolase</fullName>
    </alternativeName>
</protein>
<dbReference type="InterPro" id="IPR003561">
    <property type="entry name" value="Mutator_MutT"/>
</dbReference>
<dbReference type="GO" id="GO:0006281">
    <property type="term" value="P:DNA repair"/>
    <property type="evidence" value="ECO:0007669"/>
    <property type="project" value="UniProtKB-KW"/>
</dbReference>
<dbReference type="NCBIfam" id="TIGR00586">
    <property type="entry name" value="mutt"/>
    <property type="match status" value="1"/>
</dbReference>
<dbReference type="EMBL" id="CP010552">
    <property type="protein sequence ID" value="ALE52375.1"/>
    <property type="molecule type" value="Genomic_DNA"/>
</dbReference>
<feature type="binding site" evidence="17">
    <location>
        <begin position="34"/>
        <end position="37"/>
    </location>
    <ligand>
        <name>8-oxo-dGTP</name>
        <dbReference type="ChEBI" id="CHEBI:77896"/>
    </ligand>
</feature>
<keyword evidence="4" id="KW-0235">DNA replication</keyword>
<keyword evidence="6" id="KW-0227">DNA damage</keyword>
<evidence type="ECO:0000256" key="12">
    <source>
        <dbReference type="ARBA" id="ARBA00038905"/>
    </source>
</evidence>
<accession>A0A0M3TU58</accession>
<dbReference type="AlphaFoldDB" id="A0A0M3TU58"/>
<dbReference type="CDD" id="cd03425">
    <property type="entry name" value="NUDIX_MutT_NudA_like"/>
    <property type="match status" value="1"/>
</dbReference>
<feature type="binding site" evidence="18">
    <location>
        <position position="37"/>
    </location>
    <ligand>
        <name>Mg(2+)</name>
        <dbReference type="ChEBI" id="CHEBI:18420"/>
    </ligand>
</feature>
<feature type="binding site" evidence="18">
    <location>
        <position position="57"/>
    </location>
    <ligand>
        <name>Mg(2+)</name>
        <dbReference type="ChEBI" id="CHEBI:18420"/>
    </ligand>
</feature>
<evidence type="ECO:0000256" key="7">
    <source>
        <dbReference type="ARBA" id="ARBA00022801"/>
    </source>
</evidence>
<sequence length="307" mass="34431">MKTIKAVVGVLQNSANEILIAKRQAHQFMSGFWELPGGKIEPNESEQQAIIRELKEELGIIVTDLSIHQTMVYQYTDRIVELSIYTINQYQNTPEGIEGQEIVWTNIKDLSQYKLLPTMTAFINSITLPNKYWITPSSNHQSEAWTRKFDEKLKQGIGLIQLRSKVDINSNFIAELYNKCTQNNVKLLLNIPNKTFNESYCDGWHLTTGEMLKIHNRPCANDKILGVSTHDLTEALKAQEIGADFVVISPVQATQTHPDTSPIGWEAAGEVIKKLNIPVYFLGGMTINDLNKTLKLGAQGIAGVSAF</sequence>
<evidence type="ECO:0000256" key="1">
    <source>
        <dbReference type="ARBA" id="ARBA00001946"/>
    </source>
</evidence>
<evidence type="ECO:0000256" key="17">
    <source>
        <dbReference type="PIRSR" id="PIRSR603561-1"/>
    </source>
</evidence>
<organism evidence="20 21">
    <name type="scientific">Candidatus Thioglobus autotrophicus</name>
    <dbReference type="NCBI Taxonomy" id="1705394"/>
    <lineage>
        <taxon>Bacteria</taxon>
        <taxon>Pseudomonadati</taxon>
        <taxon>Pseudomonadota</taxon>
        <taxon>Gammaproteobacteria</taxon>
        <taxon>Candidatus Pseudothioglobaceae</taxon>
        <taxon>Candidatus Thioglobus</taxon>
    </lineage>
</organism>
<dbReference type="InterPro" id="IPR029119">
    <property type="entry name" value="MutY_C"/>
</dbReference>
<evidence type="ECO:0000313" key="20">
    <source>
        <dbReference type="EMBL" id="ALE52375.1"/>
    </source>
</evidence>
<dbReference type="GO" id="GO:0044716">
    <property type="term" value="F:8-oxo-GDP phosphatase activity"/>
    <property type="evidence" value="ECO:0007669"/>
    <property type="project" value="TreeGrafter"/>
</dbReference>
<dbReference type="GO" id="GO:0006260">
    <property type="term" value="P:DNA replication"/>
    <property type="evidence" value="ECO:0007669"/>
    <property type="project" value="UniProtKB-KW"/>
</dbReference>
<evidence type="ECO:0000256" key="5">
    <source>
        <dbReference type="ARBA" id="ARBA00022723"/>
    </source>
</evidence>
<dbReference type="Pfam" id="PF02581">
    <property type="entry name" value="TMP-TENI"/>
    <property type="match status" value="1"/>
</dbReference>
<comment type="catalytic activity">
    <reaction evidence="10">
        <text>8-oxo-dGTP + H2O = 8-oxo-dGMP + diphosphate + H(+)</text>
        <dbReference type="Rhea" id="RHEA:31575"/>
        <dbReference type="ChEBI" id="CHEBI:15377"/>
        <dbReference type="ChEBI" id="CHEBI:15378"/>
        <dbReference type="ChEBI" id="CHEBI:33019"/>
        <dbReference type="ChEBI" id="CHEBI:63224"/>
        <dbReference type="ChEBI" id="CHEBI:77896"/>
        <dbReference type="EC" id="3.6.1.55"/>
    </reaction>
</comment>
<dbReference type="STRING" id="1705394.SP60_03560"/>
<feature type="domain" description="Nudix hydrolase" evidence="19">
    <location>
        <begin position="2"/>
        <end position="132"/>
    </location>
</feature>
<comment type="cofactor">
    <cofactor evidence="1 18">
        <name>Mg(2+)</name>
        <dbReference type="ChEBI" id="CHEBI:18420"/>
    </cofactor>
</comment>
<dbReference type="GO" id="GO:0009228">
    <property type="term" value="P:thiamine biosynthetic process"/>
    <property type="evidence" value="ECO:0007669"/>
    <property type="project" value="UniProtKB-KW"/>
</dbReference>
<dbReference type="NCBIfam" id="NF006530">
    <property type="entry name" value="PRK08999.1"/>
    <property type="match status" value="1"/>
</dbReference>
<name>A0A0M3TU58_9GAMM</name>
<keyword evidence="7" id="KW-0378">Hydrolase</keyword>
<feature type="binding site" evidence="17">
    <location>
        <position position="23"/>
    </location>
    <ligand>
        <name>8-oxo-dGTP</name>
        <dbReference type="ChEBI" id="CHEBI:77896"/>
    </ligand>
</feature>
<evidence type="ECO:0000256" key="18">
    <source>
        <dbReference type="PIRSR" id="PIRSR603561-2"/>
    </source>
</evidence>
<dbReference type="InterPro" id="IPR020084">
    <property type="entry name" value="NUDIX_hydrolase_CS"/>
</dbReference>
<dbReference type="InterPro" id="IPR047127">
    <property type="entry name" value="MutT-like"/>
</dbReference>
<evidence type="ECO:0000256" key="16">
    <source>
        <dbReference type="ARBA" id="ARBA00042798"/>
    </source>
</evidence>
<dbReference type="Pfam" id="PF14815">
    <property type="entry name" value="NUDIX_4"/>
    <property type="match status" value="1"/>
</dbReference>
<dbReference type="PROSITE" id="PS00893">
    <property type="entry name" value="NUDIX_BOX"/>
    <property type="match status" value="1"/>
</dbReference>
<dbReference type="RefSeq" id="WP_053951317.1">
    <property type="nucleotide sequence ID" value="NZ_CP010552.1"/>
</dbReference>
<dbReference type="InterPro" id="IPR015797">
    <property type="entry name" value="NUDIX_hydrolase-like_dom_sf"/>
</dbReference>
<dbReference type="InterPro" id="IPR000086">
    <property type="entry name" value="NUDIX_hydrolase_dom"/>
</dbReference>
<comment type="similarity">
    <text evidence="2">Belongs to the Nudix hydrolase family.</text>
</comment>
<evidence type="ECO:0000259" key="19">
    <source>
        <dbReference type="PROSITE" id="PS51462"/>
    </source>
</evidence>
<evidence type="ECO:0000256" key="14">
    <source>
        <dbReference type="ARBA" id="ARBA00041592"/>
    </source>
</evidence>
<proteinExistence type="inferred from homology"/>
<dbReference type="PRINTS" id="PR00502">
    <property type="entry name" value="NUDIXFAMILY"/>
</dbReference>
<gene>
    <name evidence="20" type="ORF">SP60_03560</name>
</gene>
<dbReference type="PANTHER" id="PTHR47707">
    <property type="entry name" value="8-OXO-DGTP DIPHOSPHATASE"/>
    <property type="match status" value="1"/>
</dbReference>
<evidence type="ECO:0000256" key="2">
    <source>
        <dbReference type="ARBA" id="ARBA00005582"/>
    </source>
</evidence>
<dbReference type="InterPro" id="IPR022998">
    <property type="entry name" value="ThiamineP_synth_TenI"/>
</dbReference>
<dbReference type="GO" id="GO:0035539">
    <property type="term" value="F:8-oxo-7,8-dihydrodeoxyguanosine triphosphate pyrophosphatase activity"/>
    <property type="evidence" value="ECO:0007669"/>
    <property type="project" value="UniProtKB-EC"/>
</dbReference>
<evidence type="ECO:0000256" key="6">
    <source>
        <dbReference type="ARBA" id="ARBA00022763"/>
    </source>
</evidence>
<keyword evidence="3" id="KW-0515">Mutator protein</keyword>
<evidence type="ECO:0000256" key="15">
    <source>
        <dbReference type="ARBA" id="ARBA00041979"/>
    </source>
</evidence>
<evidence type="ECO:0000256" key="4">
    <source>
        <dbReference type="ARBA" id="ARBA00022705"/>
    </source>
</evidence>
<dbReference type="SUPFAM" id="SSF51391">
    <property type="entry name" value="Thiamin phosphate synthase"/>
    <property type="match status" value="1"/>
</dbReference>
<evidence type="ECO:0000256" key="13">
    <source>
        <dbReference type="ARBA" id="ARBA00040794"/>
    </source>
</evidence>
<dbReference type="CDD" id="cd00564">
    <property type="entry name" value="TMP_TenI"/>
    <property type="match status" value="1"/>
</dbReference>
<keyword evidence="21" id="KW-1185">Reference proteome</keyword>
<evidence type="ECO:0000256" key="3">
    <source>
        <dbReference type="ARBA" id="ARBA00022457"/>
    </source>
</evidence>
<dbReference type="Gene3D" id="3.90.79.10">
    <property type="entry name" value="Nucleoside Triphosphate Pyrophosphohydrolase"/>
    <property type="match status" value="1"/>
</dbReference>
<evidence type="ECO:0000313" key="21">
    <source>
        <dbReference type="Proteomes" id="UP000058020"/>
    </source>
</evidence>
<evidence type="ECO:0000256" key="8">
    <source>
        <dbReference type="ARBA" id="ARBA00022842"/>
    </source>
</evidence>
<dbReference type="InterPro" id="IPR013785">
    <property type="entry name" value="Aldolase_TIM"/>
</dbReference>
<dbReference type="EC" id="3.6.1.55" evidence="12"/>
<dbReference type="KEGG" id="tho:SP60_03560"/>
<keyword evidence="5 18" id="KW-0479">Metal-binding</keyword>
<dbReference type="OrthoDB" id="9810648at2"/>
<comment type="catalytic activity">
    <reaction evidence="11">
        <text>8-oxo-GTP + H2O = 8-oxo-GMP + diphosphate + H(+)</text>
        <dbReference type="Rhea" id="RHEA:67616"/>
        <dbReference type="ChEBI" id="CHEBI:15377"/>
        <dbReference type="ChEBI" id="CHEBI:15378"/>
        <dbReference type="ChEBI" id="CHEBI:33019"/>
        <dbReference type="ChEBI" id="CHEBI:143553"/>
        <dbReference type="ChEBI" id="CHEBI:145694"/>
    </reaction>
</comment>
<dbReference type="SUPFAM" id="SSF55811">
    <property type="entry name" value="Nudix"/>
    <property type="match status" value="1"/>
</dbReference>
<dbReference type="GO" id="GO:0008413">
    <property type="term" value="F:8-oxo-7,8-dihydroguanosine triphosphate pyrophosphatase activity"/>
    <property type="evidence" value="ECO:0007669"/>
    <property type="project" value="InterPro"/>
</dbReference>
<evidence type="ECO:0000256" key="9">
    <source>
        <dbReference type="ARBA" id="ARBA00023204"/>
    </source>
</evidence>
<dbReference type="InterPro" id="IPR020476">
    <property type="entry name" value="Nudix_hydrolase"/>
</dbReference>
<dbReference type="GO" id="GO:0046872">
    <property type="term" value="F:metal ion binding"/>
    <property type="evidence" value="ECO:0007669"/>
    <property type="project" value="UniProtKB-KW"/>
</dbReference>